<protein>
    <submittedName>
        <fullName evidence="1">Uncharacterized protein</fullName>
    </submittedName>
</protein>
<accession>A0A8F9TS97</accession>
<dbReference type="RefSeq" id="WP_220161195.1">
    <property type="nucleotide sequence ID" value="NZ_CP080507.1"/>
</dbReference>
<reference evidence="1" key="1">
    <citation type="submission" date="2021-08" db="EMBL/GenBank/DDBJ databases">
        <title>Genome of a novel bacterium of the phylum Verrucomicrobia, Oleiharenicola sp. KSB-15.</title>
        <authorList>
            <person name="Chung J.-H."/>
            <person name="Ahn J.-H."/>
            <person name="Yoon Y."/>
            <person name="Kim D.-Y."/>
            <person name="An S.-H."/>
            <person name="Park I."/>
            <person name="Yeon J."/>
        </authorList>
    </citation>
    <scope>NUCLEOTIDE SEQUENCE</scope>
    <source>
        <strain evidence="1">KSB-15</strain>
    </source>
</reference>
<dbReference type="AlphaFoldDB" id="A0A8F9TS97"/>
<name>A0A8F9TS97_9BACT</name>
<proteinExistence type="predicted"/>
<dbReference type="EMBL" id="CP080507">
    <property type="protein sequence ID" value="QYM78091.1"/>
    <property type="molecule type" value="Genomic_DNA"/>
</dbReference>
<sequence length="71" mass="7879">MQRANVKTTLRLLPKETRADAAGFPAWIEGEDRLMPVPLAVATPRVRDGLVLRSVAKRRGEKRRADDAGAR</sequence>
<organism evidence="1 2">
    <name type="scientific">Horticoccus luteus</name>
    <dbReference type="NCBI Taxonomy" id="2862869"/>
    <lineage>
        <taxon>Bacteria</taxon>
        <taxon>Pseudomonadati</taxon>
        <taxon>Verrucomicrobiota</taxon>
        <taxon>Opitutia</taxon>
        <taxon>Opitutales</taxon>
        <taxon>Opitutaceae</taxon>
        <taxon>Horticoccus</taxon>
    </lineage>
</organism>
<dbReference type="KEGG" id="ole:K0B96_12315"/>
<gene>
    <name evidence="1" type="ORF">K0B96_12315</name>
</gene>
<evidence type="ECO:0000313" key="1">
    <source>
        <dbReference type="EMBL" id="QYM78091.1"/>
    </source>
</evidence>
<dbReference type="Proteomes" id="UP000825051">
    <property type="component" value="Chromosome"/>
</dbReference>
<keyword evidence="2" id="KW-1185">Reference proteome</keyword>
<evidence type="ECO:0000313" key="2">
    <source>
        <dbReference type="Proteomes" id="UP000825051"/>
    </source>
</evidence>